<accession>A0A2H1FGG8</accession>
<dbReference type="AlphaFoldDB" id="A0A2H1FGG8"/>
<reference evidence="2" key="1">
    <citation type="submission" date="2017-03" db="EMBL/GenBank/DDBJ databases">
        <authorList>
            <person name="Herbold C."/>
        </authorList>
    </citation>
    <scope>NUCLEOTIDE SEQUENCE [LARGE SCALE GENOMIC DNA]</scope>
</reference>
<dbReference type="Proteomes" id="UP000230607">
    <property type="component" value="Chromosome 1"/>
</dbReference>
<organism evidence="1 2">
    <name type="scientific">Candidatus Nitrosotalea okcheonensis</name>
    <dbReference type="NCBI Taxonomy" id="1903276"/>
    <lineage>
        <taxon>Archaea</taxon>
        <taxon>Nitrososphaerota</taxon>
        <taxon>Nitrososphaeria</taxon>
        <taxon>Nitrosotaleales</taxon>
        <taxon>Nitrosotaleaceae</taxon>
        <taxon>Nitrosotalea</taxon>
    </lineage>
</organism>
<dbReference type="OrthoDB" id="4958at2157"/>
<gene>
    <name evidence="1" type="ORF">NCS_11672</name>
</gene>
<sequence>MEEIALVFSSLAGACTAVALDKIPKIKRNKQTPTINSAITNQLHSLRMEKEILSKTITRLHQQESDVTKIQKDKLLLRYQHQLGTVITKIEKLEVASKYPDLGQVGDSLISLMDNKLSQLDQRLHEISSKITVNTITQPKQVEKPMETILESTQVRKIEPKIEIQKEKIEIQEKTTVKSERTSEWLPPIEVPTHEKHRTVELSTLTEITSKIPQFPADLIRPAQIEPQVPQVIIEPILVEEPIQVPHPNTHGITEEILPEIPKPESIQQESERKIQLPAAIKIPEEEKLEDDDKDLDKIKSEIMKALSKLEQVEVE</sequence>
<name>A0A2H1FGG8_9ARCH</name>
<proteinExistence type="predicted"/>
<dbReference type="RefSeq" id="WP_157927745.1">
    <property type="nucleotide sequence ID" value="NZ_LT841358.1"/>
</dbReference>
<evidence type="ECO:0000313" key="2">
    <source>
        <dbReference type="Proteomes" id="UP000230607"/>
    </source>
</evidence>
<dbReference type="EMBL" id="LT841358">
    <property type="protein sequence ID" value="SMH71860.1"/>
    <property type="molecule type" value="Genomic_DNA"/>
</dbReference>
<keyword evidence="2" id="KW-1185">Reference proteome</keyword>
<evidence type="ECO:0000313" key="1">
    <source>
        <dbReference type="EMBL" id="SMH71860.1"/>
    </source>
</evidence>
<protein>
    <submittedName>
        <fullName evidence="1">Uncharacterized protein</fullName>
    </submittedName>
</protein>